<comment type="catalytic activity">
    <reaction evidence="1">
        <text>[protein]-peptidylproline (omega=180) = [protein]-peptidylproline (omega=0)</text>
        <dbReference type="Rhea" id="RHEA:16237"/>
        <dbReference type="Rhea" id="RHEA-COMP:10747"/>
        <dbReference type="Rhea" id="RHEA-COMP:10748"/>
        <dbReference type="ChEBI" id="CHEBI:83833"/>
        <dbReference type="ChEBI" id="CHEBI:83834"/>
        <dbReference type="EC" id="5.2.1.8"/>
    </reaction>
</comment>
<name>A0A4Y9EN90_9SPHN</name>
<dbReference type="PROSITE" id="PS50198">
    <property type="entry name" value="PPIC_PPIASE_2"/>
    <property type="match status" value="1"/>
</dbReference>
<evidence type="ECO:0000256" key="7">
    <source>
        <dbReference type="ARBA" id="ARBA00031484"/>
    </source>
</evidence>
<evidence type="ECO:0000259" key="10">
    <source>
        <dbReference type="PROSITE" id="PS50198"/>
    </source>
</evidence>
<dbReference type="Proteomes" id="UP000297737">
    <property type="component" value="Unassembled WGS sequence"/>
</dbReference>
<evidence type="ECO:0000256" key="1">
    <source>
        <dbReference type="ARBA" id="ARBA00000971"/>
    </source>
</evidence>
<dbReference type="EC" id="5.2.1.8" evidence="3"/>
<keyword evidence="9" id="KW-0812">Transmembrane</keyword>
<keyword evidence="9" id="KW-0472">Membrane</keyword>
<evidence type="ECO:0000256" key="2">
    <source>
        <dbReference type="ARBA" id="ARBA00007656"/>
    </source>
</evidence>
<dbReference type="EMBL" id="SIHO01000002">
    <property type="protein sequence ID" value="TFU03512.1"/>
    <property type="molecule type" value="Genomic_DNA"/>
</dbReference>
<evidence type="ECO:0000313" key="11">
    <source>
        <dbReference type="EMBL" id="TFU03512.1"/>
    </source>
</evidence>
<gene>
    <name evidence="11" type="ORF">EUV02_10130</name>
</gene>
<dbReference type="Gene3D" id="3.10.50.40">
    <property type="match status" value="1"/>
</dbReference>
<dbReference type="RefSeq" id="WP_135246104.1">
    <property type="nucleotide sequence ID" value="NZ_SIHO01000002.1"/>
</dbReference>
<evidence type="ECO:0000313" key="12">
    <source>
        <dbReference type="Proteomes" id="UP000297737"/>
    </source>
</evidence>
<sequence>MTIADRARGWLREPLLHFALIGLAIFALYGWRNPVDDDSRTITVTAPRVEALAANWAEAWQRPPTPAEIDALIRDDIKDEIYYREAVRLGLARDDDVVRKRMRNSMEFIATSQAEARAPTDAELQAWMDKDPARYRLPALLSFDQVYLGGARDGAAALTAKLRAGADPAMLGEHGTLPTSMDGADAEAIGSSFGDGFADAVAVLPVGQWSGPVESGLGWHLVRLRKVTPGQTPTLAMVRQRVENDWRADNRRRAEAAAYQALLDGYKIKIEKPGS</sequence>
<dbReference type="GO" id="GO:0003755">
    <property type="term" value="F:peptidyl-prolyl cis-trans isomerase activity"/>
    <property type="evidence" value="ECO:0007669"/>
    <property type="project" value="UniProtKB-KW"/>
</dbReference>
<evidence type="ECO:0000256" key="9">
    <source>
        <dbReference type="SAM" id="Phobius"/>
    </source>
</evidence>
<comment type="similarity">
    <text evidence="2">Belongs to the PpiC/parvulin rotamase family.</text>
</comment>
<reference evidence="11 12" key="1">
    <citation type="submission" date="2019-02" db="EMBL/GenBank/DDBJ databases">
        <title>Polymorphobacter sp. isolated from the lake at the Tibet of China.</title>
        <authorList>
            <person name="Li A."/>
        </authorList>
    </citation>
    <scope>NUCLEOTIDE SEQUENCE [LARGE SCALE GENOMIC DNA]</scope>
    <source>
        <strain evidence="11 12">DJ1R-1</strain>
    </source>
</reference>
<dbReference type="PANTHER" id="PTHR47245:SF2">
    <property type="entry name" value="PEPTIDYL-PROLYL CIS-TRANS ISOMERASE HP_0175-RELATED"/>
    <property type="match status" value="1"/>
</dbReference>
<dbReference type="InterPro" id="IPR000297">
    <property type="entry name" value="PPIase_PpiC"/>
</dbReference>
<dbReference type="Pfam" id="PF13145">
    <property type="entry name" value="Rotamase_2"/>
    <property type="match status" value="1"/>
</dbReference>
<dbReference type="SUPFAM" id="SSF54534">
    <property type="entry name" value="FKBP-like"/>
    <property type="match status" value="1"/>
</dbReference>
<evidence type="ECO:0000256" key="4">
    <source>
        <dbReference type="ARBA" id="ARBA00018370"/>
    </source>
</evidence>
<comment type="caution">
    <text evidence="11">The sequence shown here is derived from an EMBL/GenBank/DDBJ whole genome shotgun (WGS) entry which is preliminary data.</text>
</comment>
<organism evidence="11 12">
    <name type="scientific">Glacieibacterium arshaanense</name>
    <dbReference type="NCBI Taxonomy" id="2511025"/>
    <lineage>
        <taxon>Bacteria</taxon>
        <taxon>Pseudomonadati</taxon>
        <taxon>Pseudomonadota</taxon>
        <taxon>Alphaproteobacteria</taxon>
        <taxon>Sphingomonadales</taxon>
        <taxon>Sphingosinicellaceae</taxon>
        <taxon>Glacieibacterium</taxon>
    </lineage>
</organism>
<feature type="transmembrane region" description="Helical" evidence="9">
    <location>
        <begin position="15"/>
        <end position="31"/>
    </location>
</feature>
<dbReference type="InterPro" id="IPR046357">
    <property type="entry name" value="PPIase_dom_sf"/>
</dbReference>
<dbReference type="OrthoDB" id="196786at2"/>
<protein>
    <recommendedName>
        <fullName evidence="4">Parvulin-like PPIase</fullName>
        <ecNumber evidence="3">5.2.1.8</ecNumber>
    </recommendedName>
    <alternativeName>
        <fullName evidence="6">Peptidyl-prolyl cis-trans isomerase plp</fullName>
    </alternativeName>
    <alternativeName>
        <fullName evidence="7">Rotamase plp</fullName>
    </alternativeName>
</protein>
<keyword evidence="8 11" id="KW-0413">Isomerase</keyword>
<evidence type="ECO:0000256" key="6">
    <source>
        <dbReference type="ARBA" id="ARBA00030642"/>
    </source>
</evidence>
<dbReference type="InterPro" id="IPR050245">
    <property type="entry name" value="PrsA_foldase"/>
</dbReference>
<keyword evidence="9" id="KW-1133">Transmembrane helix</keyword>
<dbReference type="AlphaFoldDB" id="A0A4Y9EN90"/>
<feature type="domain" description="PpiC" evidence="10">
    <location>
        <begin position="173"/>
        <end position="226"/>
    </location>
</feature>
<dbReference type="PANTHER" id="PTHR47245">
    <property type="entry name" value="PEPTIDYLPROLYL ISOMERASE"/>
    <property type="match status" value="1"/>
</dbReference>
<proteinExistence type="inferred from homology"/>
<keyword evidence="12" id="KW-1185">Reference proteome</keyword>
<evidence type="ECO:0000256" key="3">
    <source>
        <dbReference type="ARBA" id="ARBA00013194"/>
    </source>
</evidence>
<accession>A0A4Y9EN90</accession>
<evidence type="ECO:0000256" key="8">
    <source>
        <dbReference type="PROSITE-ProRule" id="PRU00278"/>
    </source>
</evidence>
<keyword evidence="5 8" id="KW-0697">Rotamase</keyword>
<evidence type="ECO:0000256" key="5">
    <source>
        <dbReference type="ARBA" id="ARBA00023110"/>
    </source>
</evidence>